<dbReference type="CDD" id="cd13519">
    <property type="entry name" value="PBP2_PEB3_AcfC"/>
    <property type="match status" value="1"/>
</dbReference>
<name>A0A6M8MKS1_9BACT</name>
<comment type="caution">
    <text evidence="6">The sequence shown here is derived from an EMBL/GenBank/DDBJ whole genome shotgun (WGS) entry which is preliminary data.</text>
</comment>
<sequence length="251" mass="27791">MKKILSLFSACVIFVSLANADINLYGPGGPHTALKDVASKYSEKTGVKINVNFGPQATWFEKAKKDADILFGASDQSALAIASDFEKDFDVNKIKPLYFREAIILTQKGNPLKIKGLKDLADKKVRIVVPEGAGKSNTSGTGVWEDMIGRTQNIQTIANFRSNIVAFTPNSGSARKLFAENKADAWITWIDWSKSNPDIGTAVAIEKDLVVYRTLNVVAKENSSKEVQDFINYLSSDEVKEIFEKYGWRKN</sequence>
<dbReference type="GO" id="GO:0042597">
    <property type="term" value="C:periplasmic space"/>
    <property type="evidence" value="ECO:0007669"/>
    <property type="project" value="UniProtKB-SubCell"/>
</dbReference>
<dbReference type="GO" id="GO:0140104">
    <property type="term" value="F:molecular carrier activity"/>
    <property type="evidence" value="ECO:0007669"/>
    <property type="project" value="InterPro"/>
</dbReference>
<comment type="subcellular location">
    <subcellularLocation>
        <location evidence="1">Periplasm</location>
    </subcellularLocation>
</comment>
<keyword evidence="5" id="KW-0574">Periplasm</keyword>
<dbReference type="PANTHER" id="PTHR30368">
    <property type="entry name" value="SULFATE-BINDING PROTEIN"/>
    <property type="match status" value="1"/>
</dbReference>
<accession>A0A6M8MKS1</accession>
<reference evidence="6 7" key="1">
    <citation type="submission" date="2016-05" db="EMBL/GenBank/DDBJ databases">
        <authorList>
            <person name="Caceres A."/>
            <person name="Munoz I."/>
            <person name="Iraola G."/>
            <person name="Diaz-Viraque F."/>
            <person name="Greif G."/>
            <person name="Collado L."/>
        </authorList>
    </citation>
    <scope>NUCLEOTIDE SEQUENCE [LARGE SCALE GENOMIC DNA]</scope>
    <source>
        <strain evidence="6 7">WBE38</strain>
    </source>
</reference>
<dbReference type="EMBL" id="LXSU01000107">
    <property type="protein sequence ID" value="OCX42661.1"/>
    <property type="molecule type" value="Genomic_DNA"/>
</dbReference>
<evidence type="ECO:0000313" key="7">
    <source>
        <dbReference type="Proteomes" id="UP000094873"/>
    </source>
</evidence>
<dbReference type="Pfam" id="PF13531">
    <property type="entry name" value="SBP_bac_11"/>
    <property type="match status" value="1"/>
</dbReference>
<evidence type="ECO:0000256" key="3">
    <source>
        <dbReference type="ARBA" id="ARBA00022448"/>
    </source>
</evidence>
<evidence type="ECO:0000256" key="4">
    <source>
        <dbReference type="ARBA" id="ARBA00022729"/>
    </source>
</evidence>
<gene>
    <name evidence="6" type="ORF">A7X81_06320</name>
</gene>
<dbReference type="RefSeq" id="WP_066008232.1">
    <property type="nucleotide sequence ID" value="NZ_CP053848.1"/>
</dbReference>
<protein>
    <submittedName>
        <fullName evidence="6">Accessory colonization factor AcfC</fullName>
    </submittedName>
</protein>
<evidence type="ECO:0000313" key="6">
    <source>
        <dbReference type="EMBL" id="OCX42661.1"/>
    </source>
</evidence>
<keyword evidence="7" id="KW-1185">Reference proteome</keyword>
<proteinExistence type="inferred from homology"/>
<evidence type="ECO:0000256" key="2">
    <source>
        <dbReference type="ARBA" id="ARBA00006099"/>
    </source>
</evidence>
<dbReference type="GO" id="GO:1902358">
    <property type="term" value="P:sulfate transmembrane transport"/>
    <property type="evidence" value="ECO:0007669"/>
    <property type="project" value="InterPro"/>
</dbReference>
<organism evidence="6 7">
    <name type="scientific">Campylobacter ornithocola</name>
    <dbReference type="NCBI Taxonomy" id="1848766"/>
    <lineage>
        <taxon>Bacteria</taxon>
        <taxon>Pseudomonadati</taxon>
        <taxon>Campylobacterota</taxon>
        <taxon>Epsilonproteobacteria</taxon>
        <taxon>Campylobacterales</taxon>
        <taxon>Campylobacteraceae</taxon>
        <taxon>Campylobacter</taxon>
    </lineage>
</organism>
<dbReference type="SUPFAM" id="SSF53850">
    <property type="entry name" value="Periplasmic binding protein-like II"/>
    <property type="match status" value="1"/>
</dbReference>
<dbReference type="PANTHER" id="PTHR30368:SF2">
    <property type="entry name" value="SULFATE-BINDING PROTEIN"/>
    <property type="match status" value="1"/>
</dbReference>
<dbReference type="Gene3D" id="3.40.190.10">
    <property type="entry name" value="Periplasmic binding protein-like II"/>
    <property type="match status" value="2"/>
</dbReference>
<evidence type="ECO:0000256" key="5">
    <source>
        <dbReference type="ARBA" id="ARBA00022764"/>
    </source>
</evidence>
<dbReference type="Proteomes" id="UP000094873">
    <property type="component" value="Unassembled WGS sequence"/>
</dbReference>
<dbReference type="InterPro" id="IPR005669">
    <property type="entry name" value="Thiosulph/SO4-bd"/>
</dbReference>
<dbReference type="AlphaFoldDB" id="A0A6M8MKS1"/>
<dbReference type="OrthoDB" id="9802127at2"/>
<keyword evidence="3" id="KW-0813">Transport</keyword>
<evidence type="ECO:0000256" key="1">
    <source>
        <dbReference type="ARBA" id="ARBA00004418"/>
    </source>
</evidence>
<keyword evidence="4" id="KW-0732">Signal</keyword>
<comment type="similarity">
    <text evidence="2">Belongs to the prokaryotic sulfate-binding protein family.</text>
</comment>